<dbReference type="PANTHER" id="PTHR24410">
    <property type="entry name" value="HL07962P-RELATED"/>
    <property type="match status" value="1"/>
</dbReference>
<dbReference type="InterPro" id="IPR011333">
    <property type="entry name" value="SKP1/BTB/POZ_sf"/>
</dbReference>
<reference evidence="2" key="1">
    <citation type="submission" date="2014-11" db="EMBL/GenBank/DDBJ databases">
        <authorList>
            <person name="Otto D Thomas"/>
            <person name="Naeem Raeece"/>
        </authorList>
    </citation>
    <scope>NUCLEOTIDE SEQUENCE</scope>
</reference>
<dbReference type="PROSITE" id="PS50097">
    <property type="entry name" value="BTB"/>
    <property type="match status" value="1"/>
</dbReference>
<dbReference type="SUPFAM" id="SSF54695">
    <property type="entry name" value="POZ domain"/>
    <property type="match status" value="1"/>
</dbReference>
<proteinExistence type="predicted"/>
<name>A0A0G4FQG6_9ALVE</name>
<dbReference type="Gene3D" id="3.30.710.10">
    <property type="entry name" value="Potassium Channel Kv1.1, Chain A"/>
    <property type="match status" value="1"/>
</dbReference>
<dbReference type="PANTHER" id="PTHR24410:SF23">
    <property type="entry name" value="BTB DOMAIN-CONTAINING PROTEIN-RELATED"/>
    <property type="match status" value="1"/>
</dbReference>
<gene>
    <name evidence="2" type="ORF">Cvel_440</name>
</gene>
<dbReference type="CDD" id="cd14733">
    <property type="entry name" value="BACK"/>
    <property type="match status" value="1"/>
</dbReference>
<dbReference type="PhylomeDB" id="A0A0G4FQG6"/>
<organism evidence="2">
    <name type="scientific">Chromera velia CCMP2878</name>
    <dbReference type="NCBI Taxonomy" id="1169474"/>
    <lineage>
        <taxon>Eukaryota</taxon>
        <taxon>Sar</taxon>
        <taxon>Alveolata</taxon>
        <taxon>Colpodellida</taxon>
        <taxon>Chromeraceae</taxon>
        <taxon>Chromera</taxon>
    </lineage>
</organism>
<evidence type="ECO:0000313" key="2">
    <source>
        <dbReference type="EMBL" id="CEM16679.1"/>
    </source>
</evidence>
<accession>A0A0G4FQG6</accession>
<dbReference type="AlphaFoldDB" id="A0A0G4FQG6"/>
<dbReference type="InterPro" id="IPR051481">
    <property type="entry name" value="BTB-POZ/Galectin-3-binding"/>
</dbReference>
<feature type="domain" description="BTB" evidence="1">
    <location>
        <begin position="319"/>
        <end position="409"/>
    </location>
</feature>
<dbReference type="EMBL" id="CDMZ01000551">
    <property type="protein sequence ID" value="CEM16679.1"/>
    <property type="molecule type" value="Genomic_DNA"/>
</dbReference>
<sequence>MMKVSPLFSFPSPVRELCPLDENTVLFCLEGDRDVYTLKLSDADERGEQKGNPGTLFCKVPYFGIPLILRGGKTGHVVVVVPSCLNEKVETIDEWVIALDSYSHYSIPSPVNGRWDGAIVFNEAVHLLESARQRVVVVPNGMIIHAPVSSAKTCTSCSSALKTRTFEIDSRLALGPNRVSFLCETGGVLFCCNDRGVTGGSYHRMWNVAVRSAVAFSSRGGESFVLVGTETGQVMRWHTKDSRDGILVEVLKGDSESELDRKISSLVLMSNGNLLFSQGMNLQVAEKAADMCAPPAATQNLPPLVSMMRELVFEGGVGADVEMVVKRETAENESAPKKQKTEKGQKVYGMKSLLSRSCEWFERTLSGEFKESSGPDAHFRVSFSSSVTSFEALRRVVLYLHTEMVESEDDVAVDAASLARFLELPWLQREAETYAETHLSVSNCTSMILAARRHGFAELRQKSIDFAAKNILEVRERPEFGDLDRETFLQVIKALPQGAN</sequence>
<dbReference type="VEuPathDB" id="CryptoDB:Cvel_440"/>
<evidence type="ECO:0000259" key="1">
    <source>
        <dbReference type="PROSITE" id="PS50097"/>
    </source>
</evidence>
<protein>
    <recommendedName>
        <fullName evidence="1">BTB domain-containing protein</fullName>
    </recommendedName>
</protein>
<dbReference type="InterPro" id="IPR000210">
    <property type="entry name" value="BTB/POZ_dom"/>
</dbReference>
<dbReference type="Gene3D" id="1.25.40.420">
    <property type="match status" value="1"/>
</dbReference>